<evidence type="ECO:0000313" key="2">
    <source>
        <dbReference type="Proteomes" id="UP000295636"/>
    </source>
</evidence>
<dbReference type="Gene3D" id="3.90.420.10">
    <property type="entry name" value="Oxidoreductase, molybdopterin-binding domain"/>
    <property type="match status" value="1"/>
</dbReference>
<name>A0A4R5KZP2_9BACL</name>
<dbReference type="OrthoDB" id="2381583at2"/>
<evidence type="ECO:0008006" key="3">
    <source>
        <dbReference type="Google" id="ProtNLM"/>
    </source>
</evidence>
<dbReference type="EMBL" id="SMRT01000001">
    <property type="protein sequence ID" value="TDG00648.1"/>
    <property type="molecule type" value="Genomic_DNA"/>
</dbReference>
<dbReference type="SUPFAM" id="SSF56524">
    <property type="entry name" value="Oxidoreductase molybdopterin-binding domain"/>
    <property type="match status" value="1"/>
</dbReference>
<dbReference type="InterPro" id="IPR036374">
    <property type="entry name" value="OxRdtase_Mopterin-bd_sf"/>
</dbReference>
<dbReference type="AlphaFoldDB" id="A0A4R5KZP2"/>
<dbReference type="Proteomes" id="UP000295636">
    <property type="component" value="Unassembled WGS sequence"/>
</dbReference>
<reference evidence="1 2" key="1">
    <citation type="submission" date="2019-03" db="EMBL/GenBank/DDBJ databases">
        <title>This is whole genome sequence of Paenibacillus sp MS74 strain.</title>
        <authorList>
            <person name="Trinh H.N."/>
        </authorList>
    </citation>
    <scope>NUCLEOTIDE SEQUENCE [LARGE SCALE GENOMIC DNA]</scope>
    <source>
        <strain evidence="1 2">MS74</strain>
    </source>
</reference>
<sequence length="152" mass="17285">MKISIWDEAIGNAQLSTEELKQAAPLHVTLEDRVPGVEGRAFDVKAWYRAQRRQRSPEENGGEPLFMTVEAVDEFQATIPWDELDQAVFLYEQNGAPLQKGFPIRLYVPDGSSECLNVKSVVSIRFGYRHPVEKATYGFKNEVSIEELKLKK</sequence>
<protein>
    <recommendedName>
        <fullName evidence="3">Oxidoreductase molybdopterin-binding domain-containing protein</fullName>
    </recommendedName>
</protein>
<keyword evidence="2" id="KW-1185">Reference proteome</keyword>
<accession>A0A4R5KZP2</accession>
<dbReference type="RefSeq" id="WP_133225359.1">
    <property type="nucleotide sequence ID" value="NZ_SMRT01000001.1"/>
</dbReference>
<organism evidence="1 2">
    <name type="scientific">Paenibacillus piri</name>
    <dbReference type="NCBI Taxonomy" id="2547395"/>
    <lineage>
        <taxon>Bacteria</taxon>
        <taxon>Bacillati</taxon>
        <taxon>Bacillota</taxon>
        <taxon>Bacilli</taxon>
        <taxon>Bacillales</taxon>
        <taxon>Paenibacillaceae</taxon>
        <taxon>Paenibacillus</taxon>
    </lineage>
</organism>
<proteinExistence type="predicted"/>
<comment type="caution">
    <text evidence="1">The sequence shown here is derived from an EMBL/GenBank/DDBJ whole genome shotgun (WGS) entry which is preliminary data.</text>
</comment>
<evidence type="ECO:0000313" key="1">
    <source>
        <dbReference type="EMBL" id="TDG00648.1"/>
    </source>
</evidence>
<gene>
    <name evidence="1" type="ORF">E1757_03200</name>
</gene>